<proteinExistence type="predicted"/>
<dbReference type="EMBL" id="JBCLYO010000010">
    <property type="protein sequence ID" value="KAL0085711.1"/>
    <property type="molecule type" value="Genomic_DNA"/>
</dbReference>
<evidence type="ECO:0000313" key="3">
    <source>
        <dbReference type="EMBL" id="KAL0085711.1"/>
    </source>
</evidence>
<dbReference type="Gene3D" id="2.60.40.640">
    <property type="match status" value="2"/>
</dbReference>
<dbReference type="PANTHER" id="PTHR11188">
    <property type="entry name" value="ARRESTIN DOMAIN CONTAINING PROTEIN"/>
    <property type="match status" value="1"/>
</dbReference>
<dbReference type="PANTHER" id="PTHR11188:SF17">
    <property type="entry name" value="FI21816P1"/>
    <property type="match status" value="1"/>
</dbReference>
<dbReference type="InterPro" id="IPR011022">
    <property type="entry name" value="Arrestin_C-like"/>
</dbReference>
<dbReference type="InterPro" id="IPR014756">
    <property type="entry name" value="Ig_E-set"/>
</dbReference>
<feature type="region of interest" description="Disordered" evidence="1">
    <location>
        <begin position="363"/>
        <end position="382"/>
    </location>
</feature>
<evidence type="ECO:0000259" key="2">
    <source>
        <dbReference type="Pfam" id="PF02752"/>
    </source>
</evidence>
<feature type="domain" description="Arrestin C-terminal-like" evidence="2">
    <location>
        <begin position="181"/>
        <end position="332"/>
    </location>
</feature>
<sequence length="495" mass="53238">MLFSKPTESSAVRSFQLAISSGSHERQVAFGPGSILNGSVLLTLDRPIQAYNIRVTFKCEARDDSKTKSTLFSVYEYVWGKARTDGQRAELPIGSSMYLFAIKLPHINYPPSMHDTRIGHYIDYILQGSLECNQEAPFGTDTLPVSVLYLPLISSGQLDENQMPSQPAKRSQTFDKAGSHVEMTAELIKSAYCPGDMCTIKLTTSNQSEHKITTIQLTLVSIATTSILPTFASDAPILNSLRQKHHTLHSETFFVSIPKHSQDRQSIIQFMIPSNCVPSTENHVGKYLEIAYEITLTLPLATPGSTWSFPFVVGSSSPSPTIQLPLLIATVPDSYLTRSTVPSLAMPTATDDDNELPHFIRAAESPLPSPHSDRSSFWDSGSPVDRTEVGVLGSGYGSAGGEGEEGVRGVGVGVGAGAGGSASRSGGGSLRSDEEVILESSSAQQDASGHLMVPFMTESELKGSRRRSSGSVASVINESVDYTELLDQDGGLVVQ</sequence>
<dbReference type="InterPro" id="IPR050357">
    <property type="entry name" value="Arrestin_domain-protein"/>
</dbReference>
<accession>A0ABR3B1H0</accession>
<evidence type="ECO:0000256" key="1">
    <source>
        <dbReference type="SAM" id="MobiDB-lite"/>
    </source>
</evidence>
<dbReference type="InterPro" id="IPR014752">
    <property type="entry name" value="Arrestin-like_C"/>
</dbReference>
<gene>
    <name evidence="3" type="ORF">J3Q64DRAFT_1744795</name>
</gene>
<dbReference type="SUPFAM" id="SSF81296">
    <property type="entry name" value="E set domains"/>
    <property type="match status" value="1"/>
</dbReference>
<reference evidence="3 4" key="1">
    <citation type="submission" date="2024-04" db="EMBL/GenBank/DDBJ databases">
        <title>Symmetric and asymmetric DNA N6-adenine methylation regulates different biological responses in Mucorales.</title>
        <authorList>
            <consortium name="Lawrence Berkeley National Laboratory"/>
            <person name="Lax C."/>
            <person name="Mondo S.J."/>
            <person name="Osorio-Concepcion M."/>
            <person name="Muszewska A."/>
            <person name="Corrochano-Luque M."/>
            <person name="Gutierrez G."/>
            <person name="Riley R."/>
            <person name="Lipzen A."/>
            <person name="Guo J."/>
            <person name="Hundley H."/>
            <person name="Amirebrahimi M."/>
            <person name="Ng V."/>
            <person name="Lorenzo-Gutierrez D."/>
            <person name="Binder U."/>
            <person name="Yang J."/>
            <person name="Song Y."/>
            <person name="Canovas D."/>
            <person name="Navarro E."/>
            <person name="Freitag M."/>
            <person name="Gabaldon T."/>
            <person name="Grigoriev I.V."/>
            <person name="Corrochano L.M."/>
            <person name="Nicolas F.E."/>
            <person name="Garre V."/>
        </authorList>
    </citation>
    <scope>NUCLEOTIDE SEQUENCE [LARGE SCALE GENOMIC DNA]</scope>
    <source>
        <strain evidence="3 4">L51</strain>
    </source>
</reference>
<comment type="caution">
    <text evidence="3">The sequence shown here is derived from an EMBL/GenBank/DDBJ whole genome shotgun (WGS) entry which is preliminary data.</text>
</comment>
<protein>
    <recommendedName>
        <fullName evidence="2">Arrestin C-terminal-like domain-containing protein</fullName>
    </recommendedName>
</protein>
<organism evidence="3 4">
    <name type="scientific">Phycomyces blakesleeanus</name>
    <dbReference type="NCBI Taxonomy" id="4837"/>
    <lineage>
        <taxon>Eukaryota</taxon>
        <taxon>Fungi</taxon>
        <taxon>Fungi incertae sedis</taxon>
        <taxon>Mucoromycota</taxon>
        <taxon>Mucoromycotina</taxon>
        <taxon>Mucoromycetes</taxon>
        <taxon>Mucorales</taxon>
        <taxon>Phycomycetaceae</taxon>
        <taxon>Phycomyces</taxon>
    </lineage>
</organism>
<keyword evidence="4" id="KW-1185">Reference proteome</keyword>
<dbReference type="Proteomes" id="UP001448207">
    <property type="component" value="Unassembled WGS sequence"/>
</dbReference>
<name>A0ABR3B1H0_PHYBL</name>
<dbReference type="Pfam" id="PF02752">
    <property type="entry name" value="Arrestin_C"/>
    <property type="match status" value="1"/>
</dbReference>
<evidence type="ECO:0000313" key="4">
    <source>
        <dbReference type="Proteomes" id="UP001448207"/>
    </source>
</evidence>